<evidence type="ECO:0000256" key="3">
    <source>
        <dbReference type="ARBA" id="ARBA00022490"/>
    </source>
</evidence>
<protein>
    <recommendedName>
        <fullName evidence="13">Piwi domain-containing protein</fullName>
    </recommendedName>
</protein>
<accession>A0A5E4PYM4</accession>
<dbReference type="EMBL" id="FZQP02000781">
    <property type="protein sequence ID" value="VVC90369.1"/>
    <property type="molecule type" value="Genomic_DNA"/>
</dbReference>
<evidence type="ECO:0000313" key="12">
    <source>
        <dbReference type="Proteomes" id="UP000324832"/>
    </source>
</evidence>
<dbReference type="GO" id="GO:0140965">
    <property type="term" value="P:secondary piRNA processing"/>
    <property type="evidence" value="ECO:0007669"/>
    <property type="project" value="UniProtKB-ARBA"/>
</dbReference>
<keyword evidence="12" id="KW-1185">Reference proteome</keyword>
<gene>
    <name evidence="11" type="ORF">LSINAPIS_LOCUS3291</name>
</gene>
<name>A0A5E4PYM4_9NEOP</name>
<comment type="similarity">
    <text evidence="7">Belongs to the argonaute family. Piwi subfamily.</text>
</comment>
<feature type="non-terminal residue" evidence="11">
    <location>
        <position position="1"/>
    </location>
</feature>
<dbReference type="Pfam" id="PF02171">
    <property type="entry name" value="Piwi"/>
    <property type="match status" value="1"/>
</dbReference>
<dbReference type="SMART" id="SM00949">
    <property type="entry name" value="PAZ"/>
    <property type="match status" value="1"/>
</dbReference>
<proteinExistence type="inferred from homology"/>
<evidence type="ECO:0000256" key="5">
    <source>
        <dbReference type="ARBA" id="ARBA00022884"/>
    </source>
</evidence>
<dbReference type="InterPro" id="IPR036397">
    <property type="entry name" value="RNaseH_sf"/>
</dbReference>
<keyword evidence="6" id="KW-0943">RNA-mediated gene silencing</keyword>
<dbReference type="Pfam" id="PF02170">
    <property type="entry name" value="PAZ"/>
    <property type="match status" value="1"/>
</dbReference>
<feature type="domain" description="PAZ" evidence="9">
    <location>
        <begin position="84"/>
        <end position="200"/>
    </location>
</feature>
<dbReference type="GO" id="GO:0030154">
    <property type="term" value="P:cell differentiation"/>
    <property type="evidence" value="ECO:0007669"/>
    <property type="project" value="UniProtKB-KW"/>
</dbReference>
<evidence type="ECO:0000256" key="1">
    <source>
        <dbReference type="ARBA" id="ARBA00004496"/>
    </source>
</evidence>
<evidence type="ECO:0000259" key="10">
    <source>
        <dbReference type="PROSITE" id="PS50822"/>
    </source>
</evidence>
<evidence type="ECO:0000256" key="8">
    <source>
        <dbReference type="ARBA" id="ARBA00063505"/>
    </source>
</evidence>
<dbReference type="GO" id="GO:0003723">
    <property type="term" value="F:RNA binding"/>
    <property type="evidence" value="ECO:0007669"/>
    <property type="project" value="UniProtKB-KW"/>
</dbReference>
<evidence type="ECO:0000256" key="6">
    <source>
        <dbReference type="ARBA" id="ARBA00023158"/>
    </source>
</evidence>
<dbReference type="Gene3D" id="3.30.420.10">
    <property type="entry name" value="Ribonuclease H-like superfamily/Ribonuclease H"/>
    <property type="match status" value="1"/>
</dbReference>
<dbReference type="GO" id="GO:0005737">
    <property type="term" value="C:cytoplasm"/>
    <property type="evidence" value="ECO:0007669"/>
    <property type="project" value="UniProtKB-SubCell"/>
</dbReference>
<comment type="subcellular location">
    <subcellularLocation>
        <location evidence="1">Cytoplasm</location>
    </subcellularLocation>
</comment>
<dbReference type="InterPro" id="IPR036085">
    <property type="entry name" value="PAZ_dom_sf"/>
</dbReference>
<dbReference type="CDD" id="cd02845">
    <property type="entry name" value="PAZ_piwi_like"/>
    <property type="match status" value="1"/>
</dbReference>
<dbReference type="SUPFAM" id="SSF101690">
    <property type="entry name" value="PAZ domain"/>
    <property type="match status" value="1"/>
</dbReference>
<dbReference type="InterPro" id="IPR003100">
    <property type="entry name" value="PAZ_dom"/>
</dbReference>
<dbReference type="InterPro" id="IPR012337">
    <property type="entry name" value="RNaseH-like_sf"/>
</dbReference>
<reference evidence="11 12" key="1">
    <citation type="submission" date="2017-07" db="EMBL/GenBank/DDBJ databases">
        <authorList>
            <person name="Talla V."/>
            <person name="Backstrom N."/>
        </authorList>
    </citation>
    <scope>NUCLEOTIDE SEQUENCE [LARGE SCALE GENOMIC DNA]</scope>
</reference>
<dbReference type="Proteomes" id="UP000324832">
    <property type="component" value="Unassembled WGS sequence"/>
</dbReference>
<dbReference type="Gene3D" id="3.40.50.2300">
    <property type="match status" value="1"/>
</dbReference>
<dbReference type="AlphaFoldDB" id="A0A5E4PYM4"/>
<dbReference type="SUPFAM" id="SSF53098">
    <property type="entry name" value="Ribonuclease H-like"/>
    <property type="match status" value="1"/>
</dbReference>
<dbReference type="SMART" id="SM00950">
    <property type="entry name" value="Piwi"/>
    <property type="match status" value="1"/>
</dbReference>
<dbReference type="FunFam" id="2.170.260.10:FF:000003">
    <property type="entry name" value="Piwi-like RNA-mediated gene silencing 2"/>
    <property type="match status" value="1"/>
</dbReference>
<dbReference type="Gene3D" id="2.170.260.10">
    <property type="entry name" value="paz domain"/>
    <property type="match status" value="1"/>
</dbReference>
<dbReference type="FunFam" id="3.30.420.10:FF:000014">
    <property type="entry name" value="Piwi-like RNA-mediated gene silencing 1"/>
    <property type="match status" value="1"/>
</dbReference>
<evidence type="ECO:0000256" key="4">
    <source>
        <dbReference type="ARBA" id="ARBA00022782"/>
    </source>
</evidence>
<evidence type="ECO:0000256" key="7">
    <source>
        <dbReference type="ARBA" id="ARBA00038291"/>
    </source>
</evidence>
<dbReference type="Pfam" id="PF23278">
    <property type="entry name" value="Piwi_N"/>
    <property type="match status" value="1"/>
</dbReference>
<comment type="subunit">
    <text evidence="8">Interacts (when symmetrically methylated) with Papi/TDRKH. Interacts with Vasa.</text>
</comment>
<evidence type="ECO:0000259" key="9">
    <source>
        <dbReference type="PROSITE" id="PS50821"/>
    </source>
</evidence>
<organism evidence="11 12">
    <name type="scientific">Leptidea sinapis</name>
    <dbReference type="NCBI Taxonomy" id="189913"/>
    <lineage>
        <taxon>Eukaryota</taxon>
        <taxon>Metazoa</taxon>
        <taxon>Ecdysozoa</taxon>
        <taxon>Arthropoda</taxon>
        <taxon>Hexapoda</taxon>
        <taxon>Insecta</taxon>
        <taxon>Pterygota</taxon>
        <taxon>Neoptera</taxon>
        <taxon>Endopterygota</taxon>
        <taxon>Lepidoptera</taxon>
        <taxon>Glossata</taxon>
        <taxon>Ditrysia</taxon>
        <taxon>Papilionoidea</taxon>
        <taxon>Pieridae</taxon>
        <taxon>Dismorphiinae</taxon>
        <taxon>Leptidea</taxon>
    </lineage>
</organism>
<keyword evidence="5" id="KW-0694">RNA-binding</keyword>
<keyword evidence="4" id="KW-0221">Differentiation</keyword>
<evidence type="ECO:0000313" key="11">
    <source>
        <dbReference type="EMBL" id="VVC90369.1"/>
    </source>
</evidence>
<keyword evidence="3" id="KW-0963">Cytoplasm</keyword>
<evidence type="ECO:0000256" key="2">
    <source>
        <dbReference type="ARBA" id="ARBA00022473"/>
    </source>
</evidence>
<sequence>REVKETPPVVMKGVSGTPYEVTANFIYLNFEENFVFEYEHKHLFKEKTFDGTTLYVPHKLPEDINKLVSTNPYDESKVNITVKTVLSFIKEHFASAGANWGRIVTEKLLGCSVMTNYNKRLFRIDHIDLTMTPKSTFEKKVDGETVKISYIDYYKKNYGIDIMDWDQPMLISKETKRISGSEKPVEYMICLVPELCQLTGLSDDQRSNFRLMKEVATYTRITPNQRHAAFKKYIDNVMKNESARNRLKNWGLSIAPDTINIMARGLAPEPVLFGNNVKVPGKPNADWSFEACKNAVIHAVDLLSWAVVYTDRDKQCTMLVVVICSTKTDDRYSSIKKICCAENPIPSQVINARTIMNQQKLRSITQKILLQINCKLGGTLWGISIPFKTAMVIGIDCYHDPSRRLRSVCSFVASYNQSMTTWYSKAVFQEKGQEIIDSLKACLVDALKHYLRVNGRLPDRIIMYRDGVGDGQLKLLRDYEVPQLQICFKSLGDTDYKPTLTYVVVQKRINTRIFSKTGNGFDNPIPGTVVDHAITRRDWYDFLIVSQKVNQGTVTPTHYVVVHDSSGLTPDQCQRLTYKLCHLYYNWPGTSSTRDFIKLVTMSHIQCKTIILCTNGVLISPG</sequence>
<dbReference type="PROSITE" id="PS50822">
    <property type="entry name" value="PIWI"/>
    <property type="match status" value="1"/>
</dbReference>
<dbReference type="CDD" id="cd04658">
    <property type="entry name" value="Piwi_piwi-like_Euk"/>
    <property type="match status" value="1"/>
</dbReference>
<dbReference type="InterPro" id="IPR003165">
    <property type="entry name" value="Piwi"/>
</dbReference>
<dbReference type="PROSITE" id="PS50821">
    <property type="entry name" value="PAZ"/>
    <property type="match status" value="1"/>
</dbReference>
<keyword evidence="2" id="KW-0217">Developmental protein</keyword>
<feature type="domain" description="Piwi" evidence="10">
    <location>
        <begin position="318"/>
        <end position="594"/>
    </location>
</feature>
<evidence type="ECO:0008006" key="13">
    <source>
        <dbReference type="Google" id="ProtNLM"/>
    </source>
</evidence>
<dbReference type="PANTHER" id="PTHR22891">
    <property type="entry name" value="EUKARYOTIC TRANSLATION INITIATION FACTOR 2C"/>
    <property type="match status" value="1"/>
</dbReference>